<feature type="compositionally biased region" description="Basic and acidic residues" evidence="1">
    <location>
        <begin position="104"/>
        <end position="126"/>
    </location>
</feature>
<sequence>MLTAEVLMRYHQQLPQDDTYVSRNEAGQLLLLLGPLVRLAFDQFARVAIRSVKARRENVISSIRWPSVEAKERMLALPSLGDDLFAGSFQQKLQEEVSRRETLAKSEFRSSERFRSRPHRLRESRPTRGGRGTSLRTPMRGTPRGRSRGTTSRPPRPWGTRGSGRSPATTRRDGDRSSTRPPFAARP</sequence>
<accession>A0A2G8KCN3</accession>
<evidence type="ECO:0000256" key="1">
    <source>
        <dbReference type="SAM" id="MobiDB-lite"/>
    </source>
</evidence>
<keyword evidence="3" id="KW-1185">Reference proteome</keyword>
<dbReference type="Proteomes" id="UP000230750">
    <property type="component" value="Unassembled WGS sequence"/>
</dbReference>
<feature type="region of interest" description="Disordered" evidence="1">
    <location>
        <begin position="104"/>
        <end position="187"/>
    </location>
</feature>
<dbReference type="EMBL" id="MRZV01000689">
    <property type="protein sequence ID" value="PIK45750.1"/>
    <property type="molecule type" value="Genomic_DNA"/>
</dbReference>
<reference evidence="2 3" key="1">
    <citation type="journal article" date="2017" name="PLoS Biol.">
        <title>The sea cucumber genome provides insights into morphological evolution and visceral regeneration.</title>
        <authorList>
            <person name="Zhang X."/>
            <person name="Sun L."/>
            <person name="Yuan J."/>
            <person name="Sun Y."/>
            <person name="Gao Y."/>
            <person name="Zhang L."/>
            <person name="Li S."/>
            <person name="Dai H."/>
            <person name="Hamel J.F."/>
            <person name="Liu C."/>
            <person name="Yu Y."/>
            <person name="Liu S."/>
            <person name="Lin W."/>
            <person name="Guo K."/>
            <person name="Jin S."/>
            <person name="Xu P."/>
            <person name="Storey K.B."/>
            <person name="Huan P."/>
            <person name="Zhang T."/>
            <person name="Zhou Y."/>
            <person name="Zhang J."/>
            <person name="Lin C."/>
            <person name="Li X."/>
            <person name="Xing L."/>
            <person name="Huo D."/>
            <person name="Sun M."/>
            <person name="Wang L."/>
            <person name="Mercier A."/>
            <person name="Li F."/>
            <person name="Yang H."/>
            <person name="Xiang J."/>
        </authorList>
    </citation>
    <scope>NUCLEOTIDE SEQUENCE [LARGE SCALE GENOMIC DNA]</scope>
    <source>
        <strain evidence="2">Shaxun</strain>
        <tissue evidence="2">Muscle</tissue>
    </source>
</reference>
<comment type="caution">
    <text evidence="2">The sequence shown here is derived from an EMBL/GenBank/DDBJ whole genome shotgun (WGS) entry which is preliminary data.</text>
</comment>
<evidence type="ECO:0000313" key="2">
    <source>
        <dbReference type="EMBL" id="PIK45750.1"/>
    </source>
</evidence>
<dbReference type="OrthoDB" id="10252017at2759"/>
<gene>
    <name evidence="2" type="ORF">BSL78_17390</name>
</gene>
<name>A0A2G8KCN3_STIJA</name>
<feature type="compositionally biased region" description="Low complexity" evidence="1">
    <location>
        <begin position="136"/>
        <end position="169"/>
    </location>
</feature>
<proteinExistence type="predicted"/>
<dbReference type="AlphaFoldDB" id="A0A2G8KCN3"/>
<protein>
    <submittedName>
        <fullName evidence="2">Uncharacterized protein</fullName>
    </submittedName>
</protein>
<evidence type="ECO:0000313" key="3">
    <source>
        <dbReference type="Proteomes" id="UP000230750"/>
    </source>
</evidence>
<organism evidence="2 3">
    <name type="scientific">Stichopus japonicus</name>
    <name type="common">Sea cucumber</name>
    <dbReference type="NCBI Taxonomy" id="307972"/>
    <lineage>
        <taxon>Eukaryota</taxon>
        <taxon>Metazoa</taxon>
        <taxon>Echinodermata</taxon>
        <taxon>Eleutherozoa</taxon>
        <taxon>Echinozoa</taxon>
        <taxon>Holothuroidea</taxon>
        <taxon>Aspidochirotacea</taxon>
        <taxon>Aspidochirotida</taxon>
        <taxon>Stichopodidae</taxon>
        <taxon>Apostichopus</taxon>
    </lineage>
</organism>